<evidence type="ECO:0000256" key="2">
    <source>
        <dbReference type="ARBA" id="ARBA00005582"/>
    </source>
</evidence>
<name>A0A1M4XG60_9ACTN</name>
<dbReference type="Gene3D" id="3.90.79.10">
    <property type="entry name" value="Nucleoside Triphosphate Pyrophosphohydrolase"/>
    <property type="match status" value="1"/>
</dbReference>
<sequence>MKTTVAVSGVLVQGRSVLLAGKRGPSGILWAPPGGRVEPGESLAEALKREFIEETTLAVAVGRPLGVVEVGTGDEQFLIYDFCVTPEASSGELRYVPGDDVDQLRMCDAREVENLALAPGVTSFFRVILRSAITAAEGI</sequence>
<dbReference type="InterPro" id="IPR015797">
    <property type="entry name" value="NUDIX_hydrolase-like_dom_sf"/>
</dbReference>
<dbReference type="PANTHER" id="PTHR43046:SF14">
    <property type="entry name" value="MUTT_NUDIX FAMILY PROTEIN"/>
    <property type="match status" value="1"/>
</dbReference>
<dbReference type="InterPro" id="IPR000086">
    <property type="entry name" value="NUDIX_hydrolase_dom"/>
</dbReference>
<protein>
    <submittedName>
        <fullName evidence="6">ADP-ribose pyrophosphatase YjhB, NUDIX family</fullName>
    </submittedName>
</protein>
<dbReference type="InterPro" id="IPR020476">
    <property type="entry name" value="Nudix_hydrolase"/>
</dbReference>
<dbReference type="PANTHER" id="PTHR43046">
    <property type="entry name" value="GDP-MANNOSE MANNOSYL HYDROLASE"/>
    <property type="match status" value="1"/>
</dbReference>
<dbReference type="GO" id="GO:0016787">
    <property type="term" value="F:hydrolase activity"/>
    <property type="evidence" value="ECO:0007669"/>
    <property type="project" value="UniProtKB-KW"/>
</dbReference>
<dbReference type="AlphaFoldDB" id="A0A1M4XG60"/>
<dbReference type="STRING" id="1121881.SAMN02745225_02014"/>
<dbReference type="SUPFAM" id="SSF55811">
    <property type="entry name" value="Nudix"/>
    <property type="match status" value="1"/>
</dbReference>
<accession>A0A1M4XG60</accession>
<evidence type="ECO:0000256" key="1">
    <source>
        <dbReference type="ARBA" id="ARBA00001946"/>
    </source>
</evidence>
<evidence type="ECO:0000256" key="3">
    <source>
        <dbReference type="ARBA" id="ARBA00022801"/>
    </source>
</evidence>
<evidence type="ECO:0000313" key="6">
    <source>
        <dbReference type="EMBL" id="SHE92459.1"/>
    </source>
</evidence>
<keyword evidence="7" id="KW-1185">Reference proteome</keyword>
<proteinExistence type="inferred from homology"/>
<evidence type="ECO:0000313" key="7">
    <source>
        <dbReference type="Proteomes" id="UP000184295"/>
    </source>
</evidence>
<feature type="domain" description="Nudix hydrolase" evidence="5">
    <location>
        <begin position="2"/>
        <end position="129"/>
    </location>
</feature>
<dbReference type="Proteomes" id="UP000184295">
    <property type="component" value="Unassembled WGS sequence"/>
</dbReference>
<keyword evidence="3 4" id="KW-0378">Hydrolase</keyword>
<dbReference type="EMBL" id="FQUL01000038">
    <property type="protein sequence ID" value="SHE92459.1"/>
    <property type="molecule type" value="Genomic_DNA"/>
</dbReference>
<comment type="similarity">
    <text evidence="2 4">Belongs to the Nudix hydrolase family.</text>
</comment>
<dbReference type="Pfam" id="PF00293">
    <property type="entry name" value="NUDIX"/>
    <property type="match status" value="1"/>
</dbReference>
<organism evidence="6 7">
    <name type="scientific">Ferrithrix thermotolerans DSM 19514</name>
    <dbReference type="NCBI Taxonomy" id="1121881"/>
    <lineage>
        <taxon>Bacteria</taxon>
        <taxon>Bacillati</taxon>
        <taxon>Actinomycetota</taxon>
        <taxon>Acidimicrobiia</taxon>
        <taxon>Acidimicrobiales</taxon>
        <taxon>Acidimicrobiaceae</taxon>
        <taxon>Ferrithrix</taxon>
    </lineage>
</organism>
<dbReference type="InterPro" id="IPR020084">
    <property type="entry name" value="NUDIX_hydrolase_CS"/>
</dbReference>
<dbReference type="PRINTS" id="PR00502">
    <property type="entry name" value="NUDIXFAMILY"/>
</dbReference>
<gene>
    <name evidence="6" type="ORF">SAMN02745225_02014</name>
</gene>
<dbReference type="RefSeq" id="WP_072792038.1">
    <property type="nucleotide sequence ID" value="NZ_FQUL01000038.1"/>
</dbReference>
<evidence type="ECO:0000259" key="5">
    <source>
        <dbReference type="PROSITE" id="PS51462"/>
    </source>
</evidence>
<dbReference type="PROSITE" id="PS00893">
    <property type="entry name" value="NUDIX_BOX"/>
    <property type="match status" value="1"/>
</dbReference>
<reference evidence="7" key="1">
    <citation type="submission" date="2016-11" db="EMBL/GenBank/DDBJ databases">
        <authorList>
            <person name="Varghese N."/>
            <person name="Submissions S."/>
        </authorList>
    </citation>
    <scope>NUCLEOTIDE SEQUENCE [LARGE SCALE GENOMIC DNA]</scope>
    <source>
        <strain evidence="7">DSM 19514</strain>
    </source>
</reference>
<evidence type="ECO:0000256" key="4">
    <source>
        <dbReference type="RuleBase" id="RU003476"/>
    </source>
</evidence>
<dbReference type="PROSITE" id="PS51462">
    <property type="entry name" value="NUDIX"/>
    <property type="match status" value="1"/>
</dbReference>
<comment type="cofactor">
    <cofactor evidence="1">
        <name>Mg(2+)</name>
        <dbReference type="ChEBI" id="CHEBI:18420"/>
    </cofactor>
</comment>